<dbReference type="PANTHER" id="PTHR46268:SF6">
    <property type="entry name" value="UNIVERSAL STRESS PROTEIN UP12"/>
    <property type="match status" value="1"/>
</dbReference>
<dbReference type="KEGG" id="aswu:HUW51_01280"/>
<dbReference type="PANTHER" id="PTHR46268">
    <property type="entry name" value="STRESS RESPONSE PROTEIN NHAX"/>
    <property type="match status" value="1"/>
</dbReference>
<accession>A0A7G7G2P3</accession>
<dbReference type="InterPro" id="IPR014729">
    <property type="entry name" value="Rossmann-like_a/b/a_fold"/>
</dbReference>
<dbReference type="Gene3D" id="3.40.50.620">
    <property type="entry name" value="HUPs"/>
    <property type="match status" value="2"/>
</dbReference>
<evidence type="ECO:0000256" key="1">
    <source>
        <dbReference type="ARBA" id="ARBA00008791"/>
    </source>
</evidence>
<sequence length="297" mass="32643">MKTIPLSIRKILVPVDFSELSQHAFAVALQLAQKSQAQIKLLHVVEMPLTAGYGATYASMDMNPVGAYQNYDFMLPELLEQSKQQMEKLAQVGTAAGIIIEQEVTADRIIAKLVSVVTEEQMDLVVIGSEETSGLEEFLIGSDAEEVVRHCPCPVLTVKKQHDFLQINNILFPSDFSPETRQIMPYVAFVQEFFGANLQILHVQTSDNASAAAEERTRMEAFVTENNLKKVQLLVQSNASASEGIMAAIKTSPPDLILMPTHGRTGLAHLFNKSVAESVVNHAAIPVLTFHWPVASE</sequence>
<evidence type="ECO:0000259" key="2">
    <source>
        <dbReference type="Pfam" id="PF00582"/>
    </source>
</evidence>
<gene>
    <name evidence="3" type="ORF">HUW51_01280</name>
</gene>
<organism evidence="3 4">
    <name type="scientific">Adhaeribacter swui</name>
    <dbReference type="NCBI Taxonomy" id="2086471"/>
    <lineage>
        <taxon>Bacteria</taxon>
        <taxon>Pseudomonadati</taxon>
        <taxon>Bacteroidota</taxon>
        <taxon>Cytophagia</taxon>
        <taxon>Cytophagales</taxon>
        <taxon>Hymenobacteraceae</taxon>
        <taxon>Adhaeribacter</taxon>
    </lineage>
</organism>
<feature type="domain" description="UspA" evidence="2">
    <location>
        <begin position="8"/>
        <end position="159"/>
    </location>
</feature>
<dbReference type="RefSeq" id="WP_185272201.1">
    <property type="nucleotide sequence ID" value="NZ_CP055156.1"/>
</dbReference>
<evidence type="ECO:0000313" key="3">
    <source>
        <dbReference type="EMBL" id="QNF31427.1"/>
    </source>
</evidence>
<feature type="domain" description="UspA" evidence="2">
    <location>
        <begin position="168"/>
        <end position="289"/>
    </location>
</feature>
<evidence type="ECO:0000313" key="4">
    <source>
        <dbReference type="Proteomes" id="UP000515237"/>
    </source>
</evidence>
<name>A0A7G7G2P3_9BACT</name>
<protein>
    <submittedName>
        <fullName evidence="3">Universal stress protein</fullName>
    </submittedName>
</protein>
<dbReference type="Proteomes" id="UP000515237">
    <property type="component" value="Chromosome"/>
</dbReference>
<dbReference type="AlphaFoldDB" id="A0A7G7G2P3"/>
<proteinExistence type="inferred from homology"/>
<dbReference type="InterPro" id="IPR006016">
    <property type="entry name" value="UspA"/>
</dbReference>
<dbReference type="EMBL" id="CP055156">
    <property type="protein sequence ID" value="QNF31427.1"/>
    <property type="molecule type" value="Genomic_DNA"/>
</dbReference>
<comment type="similarity">
    <text evidence="1">Belongs to the universal stress protein A family.</text>
</comment>
<reference evidence="3 4" key="1">
    <citation type="journal article" date="2018" name="Int. J. Syst. Evol. Microbiol.">
        <title>Adhaeribacter swui sp. nov., isolated from wet mud.</title>
        <authorList>
            <person name="Kim D.U."/>
            <person name="Kim K.W."/>
            <person name="Kang M.S."/>
            <person name="Kim J.Y."/>
            <person name="Jang J.H."/>
            <person name="Kim M.K."/>
        </authorList>
    </citation>
    <scope>NUCLEOTIDE SEQUENCE [LARGE SCALE GENOMIC DNA]</scope>
    <source>
        <strain evidence="3 4">KCTC 52873</strain>
    </source>
</reference>
<dbReference type="Pfam" id="PF00582">
    <property type="entry name" value="Usp"/>
    <property type="match status" value="2"/>
</dbReference>
<dbReference type="SUPFAM" id="SSF52402">
    <property type="entry name" value="Adenine nucleotide alpha hydrolases-like"/>
    <property type="match status" value="2"/>
</dbReference>
<dbReference type="PRINTS" id="PR01438">
    <property type="entry name" value="UNVRSLSTRESS"/>
</dbReference>
<dbReference type="CDD" id="cd00293">
    <property type="entry name" value="USP-like"/>
    <property type="match status" value="2"/>
</dbReference>
<keyword evidence="4" id="KW-1185">Reference proteome</keyword>
<dbReference type="InterPro" id="IPR006015">
    <property type="entry name" value="Universal_stress_UspA"/>
</dbReference>